<dbReference type="Gene3D" id="2.130.10.10">
    <property type="entry name" value="YVTN repeat-like/Quinoprotein amine dehydrogenase"/>
    <property type="match status" value="1"/>
</dbReference>
<name>A0AB39TW23_9ACTN</name>
<dbReference type="AlphaFoldDB" id="A0AB39TW23"/>
<gene>
    <name evidence="1" type="ORF">AB2U05_34420</name>
</gene>
<dbReference type="SUPFAM" id="SSF50974">
    <property type="entry name" value="Nitrous oxide reductase, N-terminal domain"/>
    <property type="match status" value="1"/>
</dbReference>
<evidence type="ECO:0000313" key="1">
    <source>
        <dbReference type="EMBL" id="XDQ83241.1"/>
    </source>
</evidence>
<dbReference type="EMBL" id="CP163445">
    <property type="protein sequence ID" value="XDQ83241.1"/>
    <property type="molecule type" value="Genomic_DNA"/>
</dbReference>
<dbReference type="InterPro" id="IPR011045">
    <property type="entry name" value="N2O_reductase_N"/>
</dbReference>
<dbReference type="RefSeq" id="WP_369185411.1">
    <property type="nucleotide sequence ID" value="NZ_CP163445.1"/>
</dbReference>
<protein>
    <submittedName>
        <fullName evidence="1">YncE family protein</fullName>
    </submittedName>
</protein>
<dbReference type="InterPro" id="IPR015943">
    <property type="entry name" value="WD40/YVTN_repeat-like_dom_sf"/>
</dbReference>
<proteinExistence type="predicted"/>
<accession>A0AB39TW23</accession>
<reference evidence="1" key="1">
    <citation type="submission" date="2024-07" db="EMBL/GenBank/DDBJ databases">
        <authorList>
            <person name="Yu S.T."/>
        </authorList>
    </citation>
    <scope>NUCLEOTIDE SEQUENCE</scope>
    <source>
        <strain evidence="1">Y1</strain>
    </source>
</reference>
<sequence>MSHFYIAYRQTGPEPGGIAVVDATTGRVRATRALAGNLGLAARSGGAATKLYALSEAGQNLSTVDTRTLETDILYSDHEGSAATDIAVNTDGSRLFLAQGLSVFELDAASGKEEEGDHAVPQKPVFSSWATIALSPDGKRLYLAQESYP</sequence>
<organism evidence="1">
    <name type="scientific">Streptomyces sp. Y1</name>
    <dbReference type="NCBI Taxonomy" id="3238634"/>
    <lineage>
        <taxon>Bacteria</taxon>
        <taxon>Bacillati</taxon>
        <taxon>Actinomycetota</taxon>
        <taxon>Actinomycetes</taxon>
        <taxon>Kitasatosporales</taxon>
        <taxon>Streptomycetaceae</taxon>
        <taxon>Streptomyces</taxon>
    </lineage>
</organism>